<gene>
    <name evidence="3" type="ORF">LCGC14_2247410</name>
</gene>
<proteinExistence type="predicted"/>
<dbReference type="InterPro" id="IPR038726">
    <property type="entry name" value="PDDEXK_AddAB-type"/>
</dbReference>
<accession>A0A0F9D3C2</accession>
<organism evidence="3">
    <name type="scientific">marine sediment metagenome</name>
    <dbReference type="NCBI Taxonomy" id="412755"/>
    <lineage>
        <taxon>unclassified sequences</taxon>
        <taxon>metagenomes</taxon>
        <taxon>ecological metagenomes</taxon>
    </lineage>
</organism>
<dbReference type="AlphaFoldDB" id="A0A0F9D3C2"/>
<evidence type="ECO:0000259" key="2">
    <source>
        <dbReference type="Pfam" id="PF12705"/>
    </source>
</evidence>
<dbReference type="EMBL" id="LAZR01030562">
    <property type="protein sequence ID" value="KKL56238.1"/>
    <property type="molecule type" value="Genomic_DNA"/>
</dbReference>
<name>A0A0F9D3C2_9ZZZZ</name>
<reference evidence="3" key="1">
    <citation type="journal article" date="2015" name="Nature">
        <title>Complex archaea that bridge the gap between prokaryotes and eukaryotes.</title>
        <authorList>
            <person name="Spang A."/>
            <person name="Saw J.H."/>
            <person name="Jorgensen S.L."/>
            <person name="Zaremba-Niedzwiedzka K."/>
            <person name="Martijn J."/>
            <person name="Lind A.E."/>
            <person name="van Eijk R."/>
            <person name="Schleper C."/>
            <person name="Guy L."/>
            <person name="Ettema T.J."/>
        </authorList>
    </citation>
    <scope>NUCLEOTIDE SEQUENCE</scope>
</reference>
<feature type="region of interest" description="Disordered" evidence="1">
    <location>
        <begin position="1"/>
        <end position="30"/>
    </location>
</feature>
<evidence type="ECO:0000256" key="1">
    <source>
        <dbReference type="SAM" id="MobiDB-lite"/>
    </source>
</evidence>
<feature type="domain" description="PD-(D/E)XK endonuclease-like" evidence="2">
    <location>
        <begin position="52"/>
        <end position="353"/>
    </location>
</feature>
<evidence type="ECO:0000313" key="3">
    <source>
        <dbReference type="EMBL" id="KKL56238.1"/>
    </source>
</evidence>
<dbReference type="Pfam" id="PF12705">
    <property type="entry name" value="PDDEXK_1"/>
    <property type="match status" value="1"/>
</dbReference>
<comment type="caution">
    <text evidence="3">The sequence shown here is derived from an EMBL/GenBank/DDBJ whole genome shotgun (WGS) entry which is preliminary data.</text>
</comment>
<sequence>MSKSKKPDLKIVPPSDATPSDVPPGTEGINPQAATQDIPSELARLRLPVLTSPSEVELTHRCHRRHVLGDILRHASYQSPSAIFGTHAHRGAETWWQETIIQGKDHAQSVQVAVDASIDKWKVPDSGYHTKDLMKSVISHYCQNAQLQGSLVGEWELVHLEQRALAVIEFESQEGPDKFALSYQIDRLLQNKNNPLEYASIDLKTASKLSDLWEQGMSQSIQQKLYNILTQEKVFNDHGGEEEVIMHSLVEGIQKKGGIKMQYVWPSLMWTPGLLQEAMNLAIQAAHMDEQAIMLILNEASDLFAAKDPDESKVEDVQKIYNVALRVASCATAFNYMDCRSYYFDCPYTSVCNSDPEDRLAILLDQFEHIGQRF</sequence>
<protein>
    <recommendedName>
        <fullName evidence="2">PD-(D/E)XK endonuclease-like domain-containing protein</fullName>
    </recommendedName>
</protein>